<organism evidence="2 3">
    <name type="scientific">Cochliobolus carbonum (strain 26-R-13)</name>
    <name type="common">Maize leaf spot fungus</name>
    <name type="synonym">Bipolaris zeicola</name>
    <dbReference type="NCBI Taxonomy" id="930089"/>
    <lineage>
        <taxon>Eukaryota</taxon>
        <taxon>Fungi</taxon>
        <taxon>Dikarya</taxon>
        <taxon>Ascomycota</taxon>
        <taxon>Pezizomycotina</taxon>
        <taxon>Dothideomycetes</taxon>
        <taxon>Pleosporomycetidae</taxon>
        <taxon>Pleosporales</taxon>
        <taxon>Pleosporineae</taxon>
        <taxon>Pleosporaceae</taxon>
        <taxon>Bipolaris</taxon>
    </lineage>
</organism>
<sequence>MPPSTNRASSNLTKLAHALGFTDYPEDKTAEPYLSYILKQHAGSKGEEDYVELFVKIVKHFQTTANGTMTAATVQSIIDELFLTGFRGFFANTTVGDGKELVEDAVMCILGTWATMLSSFQNKRQCRKVVAAYCIFAEETRTHNAALMMKPGTTTGTTAGATGTTGTTGTVPVTSSATPAPYSHSLSDLIAHSGLLPGGKWDQRVDVVGDATTKFVSLMLNTSNIQNQNSLQHLFATTPGQALPHAMSSYAMLDDLGVQESLSISAKRLNAFTLNVLSGVDVQWTPNVSRHLLLTNVGGRHVLELFSLPCAFDSITSPAVGISWELKQEIEDSYAMLFNSWYMKPLHVKLGAFIGIRRVCWCRLCCAYRYRKRCIRACRSRGPATSLRRINNAANPIHSDFDPVLENLMMKHSMSDWTPESFPSLWPRIARLEKHLQSSRPWSLWVLFRDRRDTLQFWTFLFGTLILFLTVMQVFLSIAQVVGSFK</sequence>
<reference evidence="2 3" key="1">
    <citation type="journal article" date="2013" name="PLoS Genet.">
        <title>Comparative genome structure, secondary metabolite, and effector coding capacity across Cochliobolus pathogens.</title>
        <authorList>
            <person name="Condon B.J."/>
            <person name="Leng Y."/>
            <person name="Wu D."/>
            <person name="Bushley K.E."/>
            <person name="Ohm R.A."/>
            <person name="Otillar R."/>
            <person name="Martin J."/>
            <person name="Schackwitz W."/>
            <person name="Grimwood J."/>
            <person name="MohdZainudin N."/>
            <person name="Xue C."/>
            <person name="Wang R."/>
            <person name="Manning V.A."/>
            <person name="Dhillon B."/>
            <person name="Tu Z.J."/>
            <person name="Steffenson B.J."/>
            <person name="Salamov A."/>
            <person name="Sun H."/>
            <person name="Lowry S."/>
            <person name="LaButti K."/>
            <person name="Han J."/>
            <person name="Copeland A."/>
            <person name="Lindquist E."/>
            <person name="Barry K."/>
            <person name="Schmutz J."/>
            <person name="Baker S.E."/>
            <person name="Ciuffetti L.M."/>
            <person name="Grigoriev I.V."/>
            <person name="Zhong S."/>
            <person name="Turgeon B.G."/>
        </authorList>
    </citation>
    <scope>NUCLEOTIDE SEQUENCE [LARGE SCALE GENOMIC DNA]</scope>
    <source>
        <strain evidence="2 3">26-R-13</strain>
    </source>
</reference>
<keyword evidence="3" id="KW-1185">Reference proteome</keyword>
<dbReference type="Proteomes" id="UP000053841">
    <property type="component" value="Unassembled WGS sequence"/>
</dbReference>
<keyword evidence="1" id="KW-0472">Membrane</keyword>
<dbReference type="AlphaFoldDB" id="W6Y7K1"/>
<keyword evidence="1" id="KW-0812">Transmembrane</keyword>
<accession>W6Y7K1</accession>
<dbReference type="eggNOG" id="ENOG502T35D">
    <property type="taxonomic scope" value="Eukaryota"/>
</dbReference>
<dbReference type="OrthoDB" id="5428890at2759"/>
<gene>
    <name evidence="2" type="ORF">COCCADRAFT_3269</name>
</gene>
<feature type="transmembrane region" description="Helical" evidence="1">
    <location>
        <begin position="457"/>
        <end position="482"/>
    </location>
</feature>
<keyword evidence="1" id="KW-1133">Transmembrane helix</keyword>
<dbReference type="GeneID" id="19147301"/>
<dbReference type="KEGG" id="bze:COCCADRAFT_3269"/>
<evidence type="ECO:0000256" key="1">
    <source>
        <dbReference type="SAM" id="Phobius"/>
    </source>
</evidence>
<evidence type="ECO:0000313" key="3">
    <source>
        <dbReference type="Proteomes" id="UP000053841"/>
    </source>
</evidence>
<protein>
    <submittedName>
        <fullName evidence="2">Uncharacterized protein</fullName>
    </submittedName>
</protein>
<name>W6Y7K1_COCC2</name>
<proteinExistence type="predicted"/>
<dbReference type="RefSeq" id="XP_007710111.1">
    <property type="nucleotide sequence ID" value="XM_007711921.1"/>
</dbReference>
<dbReference type="EMBL" id="KI964573">
    <property type="protein sequence ID" value="EUC35597.1"/>
    <property type="molecule type" value="Genomic_DNA"/>
</dbReference>
<evidence type="ECO:0000313" key="2">
    <source>
        <dbReference type="EMBL" id="EUC35597.1"/>
    </source>
</evidence>
<dbReference type="HOGENOM" id="CLU_621187_0_0_1"/>